<reference evidence="1 2" key="2">
    <citation type="submission" date="2020-11" db="EMBL/GenBank/DDBJ databases">
        <title>Description of novel Gluconobacter species.</title>
        <authorList>
            <person name="Cleenwerck I."/>
            <person name="Cnockaert M."/>
            <person name="Borremans W."/>
            <person name="Wieme A.D."/>
            <person name="De Vuyst L."/>
            <person name="Vandamme P."/>
        </authorList>
    </citation>
    <scope>NUCLEOTIDE SEQUENCE [LARGE SCALE GENOMIC DNA]</scope>
    <source>
        <strain evidence="1 2">R-71646</strain>
    </source>
</reference>
<organism evidence="1 2">
    <name type="scientific">Gluconobacter potus</name>
    <dbReference type="NCBI Taxonomy" id="2724927"/>
    <lineage>
        <taxon>Bacteria</taxon>
        <taxon>Pseudomonadati</taxon>
        <taxon>Pseudomonadota</taxon>
        <taxon>Alphaproteobacteria</taxon>
        <taxon>Acetobacterales</taxon>
        <taxon>Acetobacteraceae</taxon>
        <taxon>Gluconobacter</taxon>
    </lineage>
</organism>
<comment type="caution">
    <text evidence="1">The sequence shown here is derived from an EMBL/GenBank/DDBJ whole genome shotgun (WGS) entry which is preliminary data.</text>
</comment>
<dbReference type="Proteomes" id="UP000644588">
    <property type="component" value="Unassembled WGS sequence"/>
</dbReference>
<reference evidence="2" key="1">
    <citation type="submission" date="2020-04" db="EMBL/GenBank/DDBJ databases">
        <title>Description of novel Gluconacetobacter.</title>
        <authorList>
            <person name="Sombolestani A."/>
        </authorList>
    </citation>
    <scope>NUCLEOTIDE SEQUENCE [LARGE SCALE GENOMIC DNA]</scope>
    <source>
        <strain evidence="2">R-71646</strain>
    </source>
</reference>
<gene>
    <name evidence="1" type="ORF">HKD31_02190</name>
</gene>
<protein>
    <submittedName>
        <fullName evidence="1">Uncharacterized protein</fullName>
    </submittedName>
</protein>
<dbReference type="EMBL" id="JABCQF010000001">
    <property type="protein sequence ID" value="MBF0881557.1"/>
    <property type="molecule type" value="Genomic_DNA"/>
</dbReference>
<keyword evidence="2" id="KW-1185">Reference proteome</keyword>
<dbReference type="RefSeq" id="WP_194263777.1">
    <property type="nucleotide sequence ID" value="NZ_JABCQF010000001.1"/>
</dbReference>
<proteinExistence type="predicted"/>
<evidence type="ECO:0000313" key="1">
    <source>
        <dbReference type="EMBL" id="MBF0881557.1"/>
    </source>
</evidence>
<evidence type="ECO:0000313" key="2">
    <source>
        <dbReference type="Proteomes" id="UP000644588"/>
    </source>
</evidence>
<name>A0ABR9YJ03_9PROT</name>
<accession>A0ABR9YJ03</accession>
<sequence length="274" mass="30247">MLIARAHPLAAVAARFNVRNELLRNEIVNRSSPQIRNDLRSFFDNGCLTSAARIASWVKQTGREAEYAIDGRMIALATCLATSLGLPPISVATVLIEIYQAAYVSFDQAAEIQHTNTEAVFRYCFPQVQYQSGTITVYRGSYGSIETASKGLSMRQENAVFWSDRISHAALYAAHRANGFSKHGNEQVKPIILKGTFSRSRCYPIDLSDGTASQVICFGAVEIKDIEMTAEAVGRLAEFELSQATDGRLEVLKGDLLEILTWARQQNIKHALKG</sequence>